<comment type="caution">
    <text evidence="2">The sequence shown here is derived from an EMBL/GenBank/DDBJ whole genome shotgun (WGS) entry which is preliminary data.</text>
</comment>
<reference evidence="2 3" key="1">
    <citation type="journal article" date="2020" name="G3 (Bethesda)">
        <title>Draft Genome of the Common Snapping Turtle, Chelydra serpentina, a Model for Phenotypic Plasticity in Reptiles.</title>
        <authorList>
            <person name="Das D."/>
            <person name="Singh S.K."/>
            <person name="Bierstedt J."/>
            <person name="Erickson A."/>
            <person name="Galli G.L.J."/>
            <person name="Crossley D.A. 2nd"/>
            <person name="Rhen T."/>
        </authorList>
    </citation>
    <scope>NUCLEOTIDE SEQUENCE [LARGE SCALE GENOMIC DNA]</scope>
    <source>
        <strain evidence="2">KW</strain>
    </source>
</reference>
<dbReference type="InterPro" id="IPR039938">
    <property type="entry name" value="Sp4-like"/>
</dbReference>
<feature type="compositionally biased region" description="Basic and acidic residues" evidence="1">
    <location>
        <begin position="117"/>
        <end position="131"/>
    </location>
</feature>
<proteinExistence type="predicted"/>
<evidence type="ECO:0000256" key="1">
    <source>
        <dbReference type="SAM" id="MobiDB-lite"/>
    </source>
</evidence>
<accession>A0A8T1RZ62</accession>
<dbReference type="PANTHER" id="PTHR14947:SF24">
    <property type="entry name" value="ZINC FINGER PROTEIN 781-RELATED"/>
    <property type="match status" value="1"/>
</dbReference>
<protein>
    <submittedName>
        <fullName evidence="2">Zinc finger protein 271-like</fullName>
    </submittedName>
</protein>
<organism evidence="2 3">
    <name type="scientific">Chelydra serpentina</name>
    <name type="common">Snapping turtle</name>
    <name type="synonym">Testudo serpentina</name>
    <dbReference type="NCBI Taxonomy" id="8475"/>
    <lineage>
        <taxon>Eukaryota</taxon>
        <taxon>Metazoa</taxon>
        <taxon>Chordata</taxon>
        <taxon>Craniata</taxon>
        <taxon>Vertebrata</taxon>
        <taxon>Euteleostomi</taxon>
        <taxon>Archelosauria</taxon>
        <taxon>Testudinata</taxon>
        <taxon>Testudines</taxon>
        <taxon>Cryptodira</taxon>
        <taxon>Durocryptodira</taxon>
        <taxon>Americhelydia</taxon>
        <taxon>Chelydroidea</taxon>
        <taxon>Chelydridae</taxon>
        <taxon>Chelydra</taxon>
    </lineage>
</organism>
<feature type="non-terminal residue" evidence="2">
    <location>
        <position position="283"/>
    </location>
</feature>
<evidence type="ECO:0000313" key="2">
    <source>
        <dbReference type="EMBL" id="KAG6921878.1"/>
    </source>
</evidence>
<feature type="compositionally biased region" description="Basic and acidic residues" evidence="1">
    <location>
        <begin position="214"/>
        <end position="223"/>
    </location>
</feature>
<name>A0A8T1RZ62_CHESE</name>
<feature type="region of interest" description="Disordered" evidence="1">
    <location>
        <begin position="51"/>
        <end position="84"/>
    </location>
</feature>
<sequence length="283" mass="30809">SGSLAKRRRCRGFVSVYLPGSGATASSIVTWGPGLSSCCSPQQGERFIRASSGPSPAADGVMSENKEANSLQAGPEQGEAHGTLLGRSKGNFGQSWECGKACGNQCRAERQLGNHPEKEVGRFNVAEDARNSTKQQPSGEATWEREKNMCTECGKSFTLFPIEESTRVRNPINAWSVEKASIRAQTSFHTEESTQERSPINASSVRKASFRAHNSTDMRERTRERNPINALSAGKASFRARILFPIREATRETDPTNIPTVGKVLIGGHSLLSIRLLSIREST</sequence>
<evidence type="ECO:0000313" key="3">
    <source>
        <dbReference type="Proteomes" id="UP000765507"/>
    </source>
</evidence>
<feature type="region of interest" description="Disordered" evidence="1">
    <location>
        <begin position="186"/>
        <end position="223"/>
    </location>
</feature>
<feature type="compositionally biased region" description="Polar residues" evidence="1">
    <location>
        <begin position="196"/>
        <end position="206"/>
    </location>
</feature>
<feature type="non-terminal residue" evidence="2">
    <location>
        <position position="1"/>
    </location>
</feature>
<dbReference type="PANTHER" id="PTHR14947">
    <property type="entry name" value="ZINC FINGER PROTEIN"/>
    <property type="match status" value="1"/>
</dbReference>
<dbReference type="AlphaFoldDB" id="A0A8T1RZ62"/>
<feature type="region of interest" description="Disordered" evidence="1">
    <location>
        <begin position="117"/>
        <end position="145"/>
    </location>
</feature>
<gene>
    <name evidence="2" type="ORF">G0U57_004789</name>
</gene>
<dbReference type="Proteomes" id="UP000765507">
    <property type="component" value="Unassembled WGS sequence"/>
</dbReference>
<keyword evidence="3" id="KW-1185">Reference proteome</keyword>
<dbReference type="EMBL" id="JAHGAV010001644">
    <property type="protein sequence ID" value="KAG6921878.1"/>
    <property type="molecule type" value="Genomic_DNA"/>
</dbReference>